<reference evidence="2" key="2">
    <citation type="submission" date="2025-08" db="UniProtKB">
        <authorList>
            <consortium name="Ensembl"/>
        </authorList>
    </citation>
    <scope>IDENTIFICATION</scope>
</reference>
<dbReference type="Ensembl" id="ENSDCDT00010036429.1">
    <property type="protein sequence ID" value="ENSDCDP00010029458.1"/>
    <property type="gene ID" value="ENSDCDG00010018695.1"/>
</dbReference>
<keyword evidence="3" id="KW-1185">Reference proteome</keyword>
<dbReference type="GeneID" id="114801641"/>
<gene>
    <name evidence="2" type="primary">RGS4</name>
</gene>
<name>A0AAY4C8S4_9TELE</name>
<dbReference type="GeneTree" id="ENSGT00940000159036"/>
<organism evidence="2 3">
    <name type="scientific">Denticeps clupeoides</name>
    <name type="common">denticle herring</name>
    <dbReference type="NCBI Taxonomy" id="299321"/>
    <lineage>
        <taxon>Eukaryota</taxon>
        <taxon>Metazoa</taxon>
        <taxon>Chordata</taxon>
        <taxon>Craniata</taxon>
        <taxon>Vertebrata</taxon>
        <taxon>Euteleostomi</taxon>
        <taxon>Actinopterygii</taxon>
        <taxon>Neopterygii</taxon>
        <taxon>Teleostei</taxon>
        <taxon>Clupei</taxon>
        <taxon>Clupeiformes</taxon>
        <taxon>Denticipitoidei</taxon>
        <taxon>Denticipitidae</taxon>
        <taxon>Denticeps</taxon>
    </lineage>
</organism>
<sequence>MCKGLAALPATCLKSAKDIKHRIGFLLQKPEHQPDQKLTKEKPTATKRIAPGDVEKWKSSFNNLIHHEVGRAAFTTFLRSEFSQENVDFWMACEDFKKTSKEKMATKARQIFDQYIEVESPSEVNLDSSTREQTRKNLLGHDITCFDEAQSKITTLMEKDSYRRFLNSKLFLDLLEPSRSSTHCSWESNKKHHLSDRTNVLCHCA</sequence>
<dbReference type="PRINTS" id="PR01301">
    <property type="entry name" value="RGSPROTEIN"/>
</dbReference>
<dbReference type="SUPFAM" id="SSF48097">
    <property type="entry name" value="Regulator of G-protein signaling, RGS"/>
    <property type="match status" value="1"/>
</dbReference>
<proteinExistence type="predicted"/>
<evidence type="ECO:0000313" key="3">
    <source>
        <dbReference type="Proteomes" id="UP000694580"/>
    </source>
</evidence>
<dbReference type="PROSITE" id="PS50132">
    <property type="entry name" value="RGS"/>
    <property type="match status" value="1"/>
</dbReference>
<dbReference type="InterPro" id="IPR016137">
    <property type="entry name" value="RGS"/>
</dbReference>
<protein>
    <recommendedName>
        <fullName evidence="1">RGS domain-containing protein</fullName>
    </recommendedName>
</protein>
<dbReference type="Proteomes" id="UP000694580">
    <property type="component" value="Chromosome 13"/>
</dbReference>
<evidence type="ECO:0000259" key="1">
    <source>
        <dbReference type="PROSITE" id="PS50132"/>
    </source>
</evidence>
<dbReference type="RefSeq" id="XP_028855612.1">
    <property type="nucleotide sequence ID" value="XM_028999779.1"/>
</dbReference>
<dbReference type="SMART" id="SM00315">
    <property type="entry name" value="RGS"/>
    <property type="match status" value="1"/>
</dbReference>
<accession>A0AAY4C8S4</accession>
<dbReference type="AlphaFoldDB" id="A0AAY4C8S4"/>
<dbReference type="FunFam" id="1.10.167.10:FF:000001">
    <property type="entry name" value="Putative regulator of g-protein signaling 12"/>
    <property type="match status" value="1"/>
</dbReference>
<dbReference type="PANTHER" id="PTHR10845:SF184">
    <property type="entry name" value="REGULATOR OF G-PROTEIN SIGNALING 4"/>
    <property type="match status" value="1"/>
</dbReference>
<evidence type="ECO:0000313" key="2">
    <source>
        <dbReference type="Ensembl" id="ENSDCDP00010029458.1"/>
    </source>
</evidence>
<dbReference type="InterPro" id="IPR044926">
    <property type="entry name" value="RGS_subdomain_2"/>
</dbReference>
<reference evidence="2" key="3">
    <citation type="submission" date="2025-09" db="UniProtKB">
        <authorList>
            <consortium name="Ensembl"/>
        </authorList>
    </citation>
    <scope>IDENTIFICATION</scope>
</reference>
<dbReference type="Pfam" id="PF00615">
    <property type="entry name" value="RGS"/>
    <property type="match status" value="1"/>
</dbReference>
<dbReference type="Gene3D" id="1.10.167.10">
    <property type="entry name" value="Regulator of G-protein Signalling 4, domain 2"/>
    <property type="match status" value="1"/>
</dbReference>
<dbReference type="InterPro" id="IPR036305">
    <property type="entry name" value="RGS_sf"/>
</dbReference>
<reference evidence="2 3" key="1">
    <citation type="submission" date="2020-06" db="EMBL/GenBank/DDBJ databases">
        <authorList>
            <consortium name="Wellcome Sanger Institute Data Sharing"/>
        </authorList>
    </citation>
    <scope>NUCLEOTIDE SEQUENCE [LARGE SCALE GENOMIC DNA]</scope>
</reference>
<feature type="domain" description="RGS" evidence="1">
    <location>
        <begin position="60"/>
        <end position="175"/>
    </location>
</feature>
<dbReference type="PANTHER" id="PTHR10845">
    <property type="entry name" value="REGULATOR OF G PROTEIN SIGNALING"/>
    <property type="match status" value="1"/>
</dbReference>